<name>A0AA87MP61_9LEPT</name>
<sequence>MPSEKKNRRNRFSDLESISDYFNLKAWVLKTLKEISYNPENI</sequence>
<proteinExistence type="predicted"/>
<reference evidence="1 2" key="1">
    <citation type="journal article" date="2014" name="Int. J. Syst. Evol. Microbiol.">
        <title>Leptospira mayottensis sp. nov., a pathogenic species of the genus Leptospira isolated from humans.</title>
        <authorList>
            <person name="Bourhy P."/>
            <person name="Collet L."/>
            <person name="Brisse S."/>
            <person name="Picardeau M."/>
        </authorList>
    </citation>
    <scope>NUCLEOTIDE SEQUENCE [LARGE SCALE GENOMIC DNA]</scope>
    <source>
        <strain evidence="1 2">200901122</strain>
    </source>
</reference>
<dbReference type="EMBL" id="AKWM02000057">
    <property type="protein sequence ID" value="EKR99294.1"/>
    <property type="molecule type" value="Genomic_DNA"/>
</dbReference>
<comment type="caution">
    <text evidence="1">The sequence shown here is derived from an EMBL/GenBank/DDBJ whole genome shotgun (WGS) entry which is preliminary data.</text>
</comment>
<protein>
    <submittedName>
        <fullName evidence="1">Uncharacterized protein</fullName>
    </submittedName>
</protein>
<evidence type="ECO:0000313" key="1">
    <source>
        <dbReference type="EMBL" id="EKR99294.1"/>
    </source>
</evidence>
<dbReference type="AlphaFoldDB" id="A0AA87MP61"/>
<accession>A0AA87MP61</accession>
<evidence type="ECO:0000313" key="2">
    <source>
        <dbReference type="Proteomes" id="UP000001343"/>
    </source>
</evidence>
<gene>
    <name evidence="1" type="ORF">LEP1GSC125_4228</name>
</gene>
<dbReference type="Proteomes" id="UP000001343">
    <property type="component" value="Unassembled WGS sequence"/>
</dbReference>
<organism evidence="1 2">
    <name type="scientific">Leptospira mayottensis 200901122</name>
    <dbReference type="NCBI Taxonomy" id="1193010"/>
    <lineage>
        <taxon>Bacteria</taxon>
        <taxon>Pseudomonadati</taxon>
        <taxon>Spirochaetota</taxon>
        <taxon>Spirochaetia</taxon>
        <taxon>Leptospirales</taxon>
        <taxon>Leptospiraceae</taxon>
        <taxon>Leptospira</taxon>
    </lineage>
</organism>